<evidence type="ECO:0000256" key="6">
    <source>
        <dbReference type="ARBA" id="ARBA00022763"/>
    </source>
</evidence>
<dbReference type="PANTHER" id="PTHR47707:SF1">
    <property type="entry name" value="NUDIX HYDROLASE FAMILY PROTEIN"/>
    <property type="match status" value="1"/>
</dbReference>
<dbReference type="SUPFAM" id="SSF55811">
    <property type="entry name" value="Nudix"/>
    <property type="match status" value="1"/>
</dbReference>
<keyword evidence="7 17" id="KW-0378">Hydrolase</keyword>
<dbReference type="OrthoDB" id="9810648at2"/>
<dbReference type="Gene3D" id="3.40.630.30">
    <property type="match status" value="1"/>
</dbReference>
<evidence type="ECO:0000313" key="21">
    <source>
        <dbReference type="Proteomes" id="UP000305654"/>
    </source>
</evidence>
<evidence type="ECO:0000259" key="18">
    <source>
        <dbReference type="PROSITE" id="PS51186"/>
    </source>
</evidence>
<dbReference type="PROSITE" id="PS51462">
    <property type="entry name" value="NUDIX"/>
    <property type="match status" value="1"/>
</dbReference>
<evidence type="ECO:0000256" key="1">
    <source>
        <dbReference type="ARBA" id="ARBA00001946"/>
    </source>
</evidence>
<comment type="catalytic activity">
    <reaction evidence="11">
        <text>8-oxo-GTP + H2O = 8-oxo-GMP + diphosphate + H(+)</text>
        <dbReference type="Rhea" id="RHEA:67616"/>
        <dbReference type="ChEBI" id="CHEBI:15377"/>
        <dbReference type="ChEBI" id="CHEBI:15378"/>
        <dbReference type="ChEBI" id="CHEBI:33019"/>
        <dbReference type="ChEBI" id="CHEBI:143553"/>
        <dbReference type="ChEBI" id="CHEBI:145694"/>
    </reaction>
</comment>
<dbReference type="GO" id="GO:0044716">
    <property type="term" value="F:8-oxo-GDP phosphatase activity"/>
    <property type="evidence" value="ECO:0007669"/>
    <property type="project" value="TreeGrafter"/>
</dbReference>
<evidence type="ECO:0000256" key="12">
    <source>
        <dbReference type="ARBA" id="ARBA00038905"/>
    </source>
</evidence>
<dbReference type="InterPro" id="IPR047127">
    <property type="entry name" value="MutT-like"/>
</dbReference>
<dbReference type="SUPFAM" id="SSF55729">
    <property type="entry name" value="Acyl-CoA N-acyltransferases (Nat)"/>
    <property type="match status" value="1"/>
</dbReference>
<evidence type="ECO:0000256" key="9">
    <source>
        <dbReference type="ARBA" id="ARBA00023204"/>
    </source>
</evidence>
<evidence type="ECO:0000256" key="16">
    <source>
        <dbReference type="ARBA" id="ARBA00042798"/>
    </source>
</evidence>
<keyword evidence="4" id="KW-0235">DNA replication</keyword>
<evidence type="ECO:0000256" key="3">
    <source>
        <dbReference type="ARBA" id="ARBA00022457"/>
    </source>
</evidence>
<dbReference type="PANTHER" id="PTHR47707">
    <property type="entry name" value="8-OXO-DGTP DIPHOSPHATASE"/>
    <property type="match status" value="1"/>
</dbReference>
<dbReference type="GO" id="GO:0035539">
    <property type="term" value="F:8-oxo-7,8-dihydrodeoxyguanosine triphosphate pyrophosphatase activity"/>
    <property type="evidence" value="ECO:0007669"/>
    <property type="project" value="UniProtKB-EC"/>
</dbReference>
<dbReference type="EC" id="3.6.1.55" evidence="12"/>
<dbReference type="EMBL" id="VCDI01000003">
    <property type="protein sequence ID" value="TLU72827.1"/>
    <property type="molecule type" value="Genomic_DNA"/>
</dbReference>
<name>A0A5R9J8G2_9PROT</name>
<dbReference type="InterPro" id="IPR016181">
    <property type="entry name" value="Acyl_CoA_acyltransferase"/>
</dbReference>
<dbReference type="GO" id="GO:0016747">
    <property type="term" value="F:acyltransferase activity, transferring groups other than amino-acyl groups"/>
    <property type="evidence" value="ECO:0007669"/>
    <property type="project" value="InterPro"/>
</dbReference>
<dbReference type="GO" id="GO:0044715">
    <property type="term" value="F:8-oxo-dGDP phosphatase activity"/>
    <property type="evidence" value="ECO:0007669"/>
    <property type="project" value="TreeGrafter"/>
</dbReference>
<evidence type="ECO:0000256" key="17">
    <source>
        <dbReference type="RuleBase" id="RU003476"/>
    </source>
</evidence>
<keyword evidence="3" id="KW-0515">Mutator protein</keyword>
<evidence type="ECO:0000259" key="19">
    <source>
        <dbReference type="PROSITE" id="PS51462"/>
    </source>
</evidence>
<keyword evidence="8" id="KW-0460">Magnesium</keyword>
<feature type="domain" description="Nudix hydrolase" evidence="19">
    <location>
        <begin position="235"/>
        <end position="369"/>
    </location>
</feature>
<dbReference type="FunFam" id="3.90.79.10:FF:000014">
    <property type="entry name" value="8-oxo-dGTP diphosphatase MutT"/>
    <property type="match status" value="1"/>
</dbReference>
<dbReference type="GO" id="GO:0046872">
    <property type="term" value="F:metal ion binding"/>
    <property type="evidence" value="ECO:0007669"/>
    <property type="project" value="UniProtKB-KW"/>
</dbReference>
<dbReference type="Pfam" id="PF13302">
    <property type="entry name" value="Acetyltransf_3"/>
    <property type="match status" value="1"/>
</dbReference>
<evidence type="ECO:0000256" key="15">
    <source>
        <dbReference type="ARBA" id="ARBA00041979"/>
    </source>
</evidence>
<protein>
    <recommendedName>
        <fullName evidence="13">8-oxo-dGTP diphosphatase</fullName>
        <ecNumber evidence="12">3.6.1.55</ecNumber>
    </recommendedName>
    <alternativeName>
        <fullName evidence="16">7,8-dihydro-8-oxoguanine-triphosphatase</fullName>
    </alternativeName>
    <alternativeName>
        <fullName evidence="15">Mutator protein MutT</fullName>
    </alternativeName>
    <alternativeName>
        <fullName evidence="14">dGTP pyrophosphohydrolase</fullName>
    </alternativeName>
</protein>
<comment type="similarity">
    <text evidence="2 17">Belongs to the Nudix hydrolase family.</text>
</comment>
<keyword evidence="5" id="KW-0479">Metal-binding</keyword>
<comment type="cofactor">
    <cofactor evidence="1">
        <name>Mg(2+)</name>
        <dbReference type="ChEBI" id="CHEBI:18420"/>
    </cofactor>
</comment>
<evidence type="ECO:0000256" key="13">
    <source>
        <dbReference type="ARBA" id="ARBA00040794"/>
    </source>
</evidence>
<dbReference type="PROSITE" id="PS00893">
    <property type="entry name" value="NUDIX_BOX"/>
    <property type="match status" value="1"/>
</dbReference>
<proteinExistence type="inferred from homology"/>
<dbReference type="PROSITE" id="PS51186">
    <property type="entry name" value="GNAT"/>
    <property type="match status" value="1"/>
</dbReference>
<dbReference type="InterPro" id="IPR015797">
    <property type="entry name" value="NUDIX_hydrolase-like_dom_sf"/>
</dbReference>
<comment type="catalytic activity">
    <reaction evidence="10">
        <text>8-oxo-dGTP + H2O = 8-oxo-dGMP + diphosphate + H(+)</text>
        <dbReference type="Rhea" id="RHEA:31575"/>
        <dbReference type="ChEBI" id="CHEBI:15377"/>
        <dbReference type="ChEBI" id="CHEBI:15378"/>
        <dbReference type="ChEBI" id="CHEBI:33019"/>
        <dbReference type="ChEBI" id="CHEBI:63224"/>
        <dbReference type="ChEBI" id="CHEBI:77896"/>
        <dbReference type="EC" id="3.6.1.55"/>
    </reaction>
</comment>
<keyword evidence="6" id="KW-0227">DNA damage</keyword>
<feature type="domain" description="N-acetyltransferase" evidence="18">
    <location>
        <begin position="68"/>
        <end position="203"/>
    </location>
</feature>
<dbReference type="InterPro" id="IPR000182">
    <property type="entry name" value="GNAT_dom"/>
</dbReference>
<keyword evidence="21" id="KW-1185">Reference proteome</keyword>
<evidence type="ECO:0000256" key="4">
    <source>
        <dbReference type="ARBA" id="ARBA00022705"/>
    </source>
</evidence>
<evidence type="ECO:0000256" key="7">
    <source>
        <dbReference type="ARBA" id="ARBA00022801"/>
    </source>
</evidence>
<dbReference type="CDD" id="cd03425">
    <property type="entry name" value="NUDIX_MutT_NudA_like"/>
    <property type="match status" value="1"/>
</dbReference>
<dbReference type="Proteomes" id="UP000305654">
    <property type="component" value="Unassembled WGS sequence"/>
</dbReference>
<evidence type="ECO:0000256" key="2">
    <source>
        <dbReference type="ARBA" id="ARBA00005582"/>
    </source>
</evidence>
<keyword evidence="20" id="KW-0808">Transferase</keyword>
<sequence>METAPPPARPVPRAATAPIVTTRFILRSPCPQDAEAIHRLVNDWGVVRMLPRLPFPYPRRLTDDWIASTAEQATAGTAHHYAIIRSEPGPETRVQEQPDPEGQPGELLGCIGLRLDGTTRSGNLGYWIGRRYWGDGVATEAAGRIARWALANLDIDRLVAQVATDNPGSAAVLRRIGFRETGTGQQEFLARGGSHPVLQFEATHADLIADPGLQARPRPVREGKPAPAAQSTAPRLMLVAACALIDGDGRILLARRPEGRSMAGLWEFPGGKIEAGETPEQALIRELQEELGIDVSRTCLAPFTFASHTIAATATAAAVHLLMPLYLCRRWTGIPQPREGQGLAWVRPDKLGDYPMPEADKPLVPMLRDLL</sequence>
<dbReference type="InterPro" id="IPR020084">
    <property type="entry name" value="NUDIX_hydrolase_CS"/>
</dbReference>
<organism evidence="20 21">
    <name type="scientific">Lichenicoccus roseus</name>
    <dbReference type="NCBI Taxonomy" id="2683649"/>
    <lineage>
        <taxon>Bacteria</taxon>
        <taxon>Pseudomonadati</taxon>
        <taxon>Pseudomonadota</taxon>
        <taxon>Alphaproteobacteria</taxon>
        <taxon>Acetobacterales</taxon>
        <taxon>Acetobacteraceae</taxon>
        <taxon>Lichenicoccus</taxon>
    </lineage>
</organism>
<evidence type="ECO:0000256" key="10">
    <source>
        <dbReference type="ARBA" id="ARBA00035861"/>
    </source>
</evidence>
<evidence type="ECO:0000256" key="8">
    <source>
        <dbReference type="ARBA" id="ARBA00022842"/>
    </source>
</evidence>
<reference evidence="20 21" key="1">
    <citation type="submission" date="2019-05" db="EMBL/GenBank/DDBJ databases">
        <authorList>
            <person name="Pankratov T."/>
            <person name="Grouzdev D."/>
        </authorList>
    </citation>
    <scope>NUCLEOTIDE SEQUENCE [LARGE SCALE GENOMIC DNA]</scope>
    <source>
        <strain evidence="20 21">KEBCLARHB70R</strain>
    </source>
</reference>
<dbReference type="GO" id="GO:0006281">
    <property type="term" value="P:DNA repair"/>
    <property type="evidence" value="ECO:0007669"/>
    <property type="project" value="UniProtKB-KW"/>
</dbReference>
<dbReference type="PRINTS" id="PR00502">
    <property type="entry name" value="NUDIXFAMILY"/>
</dbReference>
<evidence type="ECO:0000313" key="20">
    <source>
        <dbReference type="EMBL" id="TLU72827.1"/>
    </source>
</evidence>
<evidence type="ECO:0000256" key="5">
    <source>
        <dbReference type="ARBA" id="ARBA00022723"/>
    </source>
</evidence>
<comment type="caution">
    <text evidence="20">The sequence shown here is derived from an EMBL/GenBank/DDBJ whole genome shotgun (WGS) entry which is preliminary data.</text>
</comment>
<accession>A0A5R9J8G2</accession>
<dbReference type="Gene3D" id="3.90.79.10">
    <property type="entry name" value="Nucleoside Triphosphate Pyrophosphohydrolase"/>
    <property type="match status" value="1"/>
</dbReference>
<evidence type="ECO:0000256" key="14">
    <source>
        <dbReference type="ARBA" id="ARBA00041592"/>
    </source>
</evidence>
<dbReference type="InterPro" id="IPR000086">
    <property type="entry name" value="NUDIX_hydrolase_dom"/>
</dbReference>
<evidence type="ECO:0000256" key="11">
    <source>
        <dbReference type="ARBA" id="ARBA00036904"/>
    </source>
</evidence>
<dbReference type="AlphaFoldDB" id="A0A5R9J8G2"/>
<keyword evidence="9" id="KW-0234">DNA repair</keyword>
<gene>
    <name evidence="20" type="ORF">FE263_09890</name>
</gene>
<dbReference type="GO" id="GO:0008413">
    <property type="term" value="F:8-oxo-7,8-dihydroguanosine triphosphate pyrophosphatase activity"/>
    <property type="evidence" value="ECO:0007669"/>
    <property type="project" value="TreeGrafter"/>
</dbReference>
<dbReference type="InterPro" id="IPR020476">
    <property type="entry name" value="Nudix_hydrolase"/>
</dbReference>
<dbReference type="Pfam" id="PF00293">
    <property type="entry name" value="NUDIX"/>
    <property type="match status" value="1"/>
</dbReference>
<dbReference type="GO" id="GO:0006260">
    <property type="term" value="P:DNA replication"/>
    <property type="evidence" value="ECO:0007669"/>
    <property type="project" value="UniProtKB-KW"/>
</dbReference>